<evidence type="ECO:0000313" key="2">
    <source>
        <dbReference type="Proteomes" id="UP000002045"/>
    </source>
</evidence>
<dbReference type="AlphaFoldDB" id="D3V7F9"/>
<protein>
    <submittedName>
        <fullName evidence="1">Uncharacterized protein</fullName>
    </submittedName>
</protein>
<dbReference type="RefSeq" id="WP_012989066.1">
    <property type="nucleotide sequence ID" value="NC_013892.1"/>
</dbReference>
<dbReference type="KEGG" id="xbo:XBJ1_2647"/>
<evidence type="ECO:0000313" key="1">
    <source>
        <dbReference type="EMBL" id="CBJ81771.1"/>
    </source>
</evidence>
<dbReference type="Proteomes" id="UP000002045">
    <property type="component" value="Chromosome"/>
</dbReference>
<accession>D3V7F9</accession>
<gene>
    <name evidence="1" type="ordered locus">XBJ1_2647</name>
</gene>
<dbReference type="STRING" id="406818.XBJ1_2647"/>
<dbReference type="HOGENOM" id="CLU_2653630_0_0_6"/>
<reference evidence="1" key="1">
    <citation type="journal article" date="2011" name="PLoS ONE">
        <title>The entomopathogenic bacterial endosymbionts xenorhabdus and photorhabdus: convergent lifestyles from divergent genomes.</title>
        <authorList>
            <person name="Chaston J.M."/>
            <person name="Suen G."/>
            <person name="Tucker S.L."/>
            <person name="Andersen A.W."/>
            <person name="Bhasin A."/>
            <person name="Bode E."/>
            <person name="Bode H.B."/>
            <person name="Brachmann A.O."/>
            <person name="Cowles C.E."/>
            <person name="Cowles K.N."/>
            <person name="Darby C."/>
            <person name="de Leon L."/>
            <person name="Drace K."/>
            <person name="Du Z."/>
            <person name="Givaudan A."/>
            <person name="Herbert Tran E.E."/>
            <person name="Jewell K.A."/>
            <person name="Knack J.J."/>
            <person name="Krasomil-Osterfeld K.C."/>
            <person name="Kukor R."/>
            <person name="Lanois A."/>
            <person name="Latreille P."/>
            <person name="Leimgruber N.K."/>
            <person name="Lipke C.M."/>
            <person name="Liu R."/>
            <person name="Lu X."/>
            <person name="Martens E.C."/>
            <person name="Marri P.R."/>
            <person name="Medigue C."/>
            <person name="Menard M.L."/>
            <person name="Miller N.M."/>
            <person name="Morales-Soto N."/>
            <person name="Norton S."/>
            <person name="Ogier J.C."/>
            <person name="Orchard S.S."/>
            <person name="Park D."/>
            <person name="Park Y."/>
            <person name="Qurollo B.A."/>
            <person name="Sugar D.R."/>
            <person name="Richards G.R."/>
            <person name="Rouy Z."/>
            <person name="Slominski B."/>
            <person name="Slominski K."/>
            <person name="Snyder H."/>
            <person name="Tjaden B.C."/>
            <person name="van der Hoeven R."/>
            <person name="Welch R.D."/>
            <person name="Wheeler C."/>
            <person name="Xiang B."/>
            <person name="Barbazuk B."/>
            <person name="Gaudriault S."/>
            <person name="Goodner B."/>
            <person name="Slater S.C."/>
            <person name="Forst S."/>
            <person name="Goldman B.S."/>
            <person name="Goodrich-Blair H."/>
        </authorList>
    </citation>
    <scope>NUCLEOTIDE SEQUENCE [LARGE SCALE GENOMIC DNA]</scope>
    <source>
        <strain evidence="1">SS-2004</strain>
    </source>
</reference>
<sequence>MSNENSIYTHDCQKILKNDLYIKIIEDSTNTPIPNTPYTLNSKMVHSGISDGQGIDLAEGLTSTPFTVKIEPPQSV</sequence>
<organism evidence="1 2">
    <name type="scientific">Xenorhabdus bovienii (strain SS-2004)</name>
    <name type="common">Xenorhabdus nematophila subsp. bovienii</name>
    <dbReference type="NCBI Taxonomy" id="406818"/>
    <lineage>
        <taxon>Bacteria</taxon>
        <taxon>Pseudomonadati</taxon>
        <taxon>Pseudomonadota</taxon>
        <taxon>Gammaproteobacteria</taxon>
        <taxon>Enterobacterales</taxon>
        <taxon>Morganellaceae</taxon>
        <taxon>Xenorhabdus</taxon>
    </lineage>
</organism>
<dbReference type="PATRIC" id="fig|406818.4.peg.2387"/>
<proteinExistence type="predicted"/>
<dbReference type="EMBL" id="FN667741">
    <property type="protein sequence ID" value="CBJ81771.1"/>
    <property type="molecule type" value="Genomic_DNA"/>
</dbReference>
<name>D3V7F9_XENBS</name>